<accession>A0ABP6YUU0</accession>
<evidence type="ECO:0000256" key="1">
    <source>
        <dbReference type="SAM" id="MobiDB-lite"/>
    </source>
</evidence>
<protein>
    <submittedName>
        <fullName evidence="2">Uncharacterized protein</fullName>
    </submittedName>
</protein>
<feature type="region of interest" description="Disordered" evidence="1">
    <location>
        <begin position="123"/>
        <end position="157"/>
    </location>
</feature>
<gene>
    <name evidence="2" type="ORF">GCM10022295_86080</name>
</gene>
<name>A0ABP6YUU0_9ACTN</name>
<dbReference type="EMBL" id="BAABCE010000027">
    <property type="protein sequence ID" value="GAA3591212.1"/>
    <property type="molecule type" value="Genomic_DNA"/>
</dbReference>
<feature type="compositionally biased region" description="Gly residues" evidence="1">
    <location>
        <begin position="147"/>
        <end position="157"/>
    </location>
</feature>
<evidence type="ECO:0000313" key="3">
    <source>
        <dbReference type="Proteomes" id="UP001500707"/>
    </source>
</evidence>
<evidence type="ECO:0000313" key="2">
    <source>
        <dbReference type="EMBL" id="GAA3591212.1"/>
    </source>
</evidence>
<dbReference type="Proteomes" id="UP001500707">
    <property type="component" value="Unassembled WGS sequence"/>
</dbReference>
<reference evidence="3" key="1">
    <citation type="journal article" date="2019" name="Int. J. Syst. Evol. Microbiol.">
        <title>The Global Catalogue of Microorganisms (GCM) 10K type strain sequencing project: providing services to taxonomists for standard genome sequencing and annotation.</title>
        <authorList>
            <consortium name="The Broad Institute Genomics Platform"/>
            <consortium name="The Broad Institute Genome Sequencing Center for Infectious Disease"/>
            <person name="Wu L."/>
            <person name="Ma J."/>
        </authorList>
    </citation>
    <scope>NUCLEOTIDE SEQUENCE [LARGE SCALE GENOMIC DNA]</scope>
    <source>
        <strain evidence="3">JCM 17656</strain>
    </source>
</reference>
<sequence>MTTTPDLPTAGHDQAVDAPYADGVLAGRAAGAGEYLAGLIVMGQLETVGRPDRLPEDLFPHVDPEVVRLVWDRALAVGLHAGRVSAAPRLYRDQLDRVQGEFEAIGFAAMARMVGRSRRVVAPHPADGETVRGRNSGVTNGLETRGKGAGTDGQVNG</sequence>
<keyword evidence="3" id="KW-1185">Reference proteome</keyword>
<dbReference type="RefSeq" id="WP_346186365.1">
    <property type="nucleotide sequence ID" value="NZ_BAABCE010000027.1"/>
</dbReference>
<organism evidence="2 3">
    <name type="scientific">Streptomyces osmaniensis</name>
    <dbReference type="NCBI Taxonomy" id="593134"/>
    <lineage>
        <taxon>Bacteria</taxon>
        <taxon>Bacillati</taxon>
        <taxon>Actinomycetota</taxon>
        <taxon>Actinomycetes</taxon>
        <taxon>Kitasatosporales</taxon>
        <taxon>Streptomycetaceae</taxon>
        <taxon>Streptomyces</taxon>
    </lineage>
</organism>
<comment type="caution">
    <text evidence="2">The sequence shown here is derived from an EMBL/GenBank/DDBJ whole genome shotgun (WGS) entry which is preliminary data.</text>
</comment>
<proteinExistence type="predicted"/>